<keyword evidence="2" id="KW-0378">Hydrolase</keyword>
<dbReference type="Gene3D" id="2.40.70.10">
    <property type="entry name" value="Acid Proteases"/>
    <property type="match status" value="1"/>
</dbReference>
<dbReference type="InterPro" id="IPR021109">
    <property type="entry name" value="Peptidase_aspartic_dom_sf"/>
</dbReference>
<dbReference type="EMBL" id="FNUT01000006">
    <property type="protein sequence ID" value="SEG24607.1"/>
    <property type="molecule type" value="Genomic_DNA"/>
</dbReference>
<evidence type="ECO:0000313" key="2">
    <source>
        <dbReference type="EMBL" id="SEG24607.1"/>
    </source>
</evidence>
<dbReference type="InterPro" id="IPR036034">
    <property type="entry name" value="PDZ_sf"/>
</dbReference>
<dbReference type="Gene3D" id="2.30.42.10">
    <property type="match status" value="1"/>
</dbReference>
<dbReference type="OrthoDB" id="3521766at2"/>
<accession>A0A1H5YM79</accession>
<dbReference type="SUPFAM" id="SSF50156">
    <property type="entry name" value="PDZ domain-like"/>
    <property type="match status" value="1"/>
</dbReference>
<keyword evidence="2" id="KW-0645">Protease</keyword>
<gene>
    <name evidence="2" type="ORF">SAMN05421877_10639</name>
</gene>
<evidence type="ECO:0000259" key="1">
    <source>
        <dbReference type="PROSITE" id="PS50106"/>
    </source>
</evidence>
<dbReference type="InterPro" id="IPR041489">
    <property type="entry name" value="PDZ_6"/>
</dbReference>
<feature type="domain" description="PDZ" evidence="1">
    <location>
        <begin position="337"/>
        <end position="415"/>
    </location>
</feature>
<dbReference type="GO" id="GO:0006508">
    <property type="term" value="P:proteolysis"/>
    <property type="evidence" value="ECO:0007669"/>
    <property type="project" value="UniProtKB-KW"/>
</dbReference>
<dbReference type="PROSITE" id="PS50106">
    <property type="entry name" value="PDZ"/>
    <property type="match status" value="1"/>
</dbReference>
<dbReference type="SUPFAM" id="SSF50630">
    <property type="entry name" value="Acid proteases"/>
    <property type="match status" value="1"/>
</dbReference>
<sequence>MRTLLFFIISLFAVQAYGQRSFSLINPKKNTFSFENSGNLVILPVKVNGIDLSFLLDTGVKETILFASKQDTVPLENINKVKFSGIGIEDGVEGIMAVNNTIEIGGILQDSTHNLFVIDAEELDISSHVGIPINGILGSRFFDDFLVKIDYIKSKISVFDPFSYPQKTTRGFTEIPISIERSRPYVHIDLNLGDINLPDSKMLVDMGNSDGLLIFPFLLQDFQVRDPHIYDFIGRGFNGLIYGFRNRIKGFEWAGFFIKQPIVSYPDSNAVHAAKLTKDRIGSIGNQALQHFQVIFNYAQSKMYLKKNKNFGKPFLINLTGMDIKHDGLVWTKQRIPTSLSRTHKGREDALGGTTVYNQQEFTYEFSLKPIYKISNIREGSSAGKSGLQVDDELIAINGRRVQNLKMKQIMDILQHNEGEELKVTVQRGEQQLHFTVLLEDPIPYR</sequence>
<reference evidence="3" key="1">
    <citation type="submission" date="2016-10" db="EMBL/GenBank/DDBJ databases">
        <authorList>
            <person name="Varghese N."/>
            <person name="Submissions S."/>
        </authorList>
    </citation>
    <scope>NUCLEOTIDE SEQUENCE [LARGE SCALE GENOMIC DNA]</scope>
    <source>
        <strain evidence="3">DSM 22361</strain>
    </source>
</reference>
<name>A0A1H5YM79_9SPHI</name>
<dbReference type="SMART" id="SM00228">
    <property type="entry name" value="PDZ"/>
    <property type="match status" value="1"/>
</dbReference>
<evidence type="ECO:0000313" key="3">
    <source>
        <dbReference type="Proteomes" id="UP000236731"/>
    </source>
</evidence>
<dbReference type="Pfam" id="PF17820">
    <property type="entry name" value="PDZ_6"/>
    <property type="match status" value="1"/>
</dbReference>
<dbReference type="AlphaFoldDB" id="A0A1H5YM79"/>
<keyword evidence="3" id="KW-1185">Reference proteome</keyword>
<dbReference type="GO" id="GO:0008233">
    <property type="term" value="F:peptidase activity"/>
    <property type="evidence" value="ECO:0007669"/>
    <property type="project" value="UniProtKB-KW"/>
</dbReference>
<proteinExistence type="predicted"/>
<dbReference type="InterPro" id="IPR001478">
    <property type="entry name" value="PDZ"/>
</dbReference>
<dbReference type="RefSeq" id="WP_103906224.1">
    <property type="nucleotide sequence ID" value="NZ_CP049246.1"/>
</dbReference>
<dbReference type="Proteomes" id="UP000236731">
    <property type="component" value="Unassembled WGS sequence"/>
</dbReference>
<protein>
    <submittedName>
        <fullName evidence="2">Aspartyl protease</fullName>
    </submittedName>
</protein>
<organism evidence="2 3">
    <name type="scientific">Sphingobacterium lactis</name>
    <dbReference type="NCBI Taxonomy" id="797291"/>
    <lineage>
        <taxon>Bacteria</taxon>
        <taxon>Pseudomonadati</taxon>
        <taxon>Bacteroidota</taxon>
        <taxon>Sphingobacteriia</taxon>
        <taxon>Sphingobacteriales</taxon>
        <taxon>Sphingobacteriaceae</taxon>
        <taxon>Sphingobacterium</taxon>
    </lineage>
</organism>
<dbReference type="Pfam" id="PF13650">
    <property type="entry name" value="Asp_protease_2"/>
    <property type="match status" value="1"/>
</dbReference>